<evidence type="ECO:0000259" key="2">
    <source>
        <dbReference type="Pfam" id="PF01464"/>
    </source>
</evidence>
<protein>
    <submittedName>
        <fullName evidence="3">Transglycosylase SLT domain-containing protein</fullName>
    </submittedName>
</protein>
<dbReference type="SUPFAM" id="SSF53955">
    <property type="entry name" value="Lysozyme-like"/>
    <property type="match status" value="1"/>
</dbReference>
<gene>
    <name evidence="3" type="ORF">Q7A36_32185</name>
</gene>
<dbReference type="Proteomes" id="UP001243009">
    <property type="component" value="Unassembled WGS sequence"/>
</dbReference>
<keyword evidence="4" id="KW-1185">Reference proteome</keyword>
<evidence type="ECO:0000313" key="3">
    <source>
        <dbReference type="EMBL" id="MDO9713032.1"/>
    </source>
</evidence>
<comment type="caution">
    <text evidence="3">The sequence shown here is derived from an EMBL/GenBank/DDBJ whole genome shotgun (WGS) entry which is preliminary data.</text>
</comment>
<evidence type="ECO:0000313" key="4">
    <source>
        <dbReference type="Proteomes" id="UP001243009"/>
    </source>
</evidence>
<comment type="similarity">
    <text evidence="1">Belongs to the virb1 family.</text>
</comment>
<dbReference type="InterPro" id="IPR008258">
    <property type="entry name" value="Transglycosylase_SLT_dom_1"/>
</dbReference>
<dbReference type="InterPro" id="IPR023346">
    <property type="entry name" value="Lysozyme-like_dom_sf"/>
</dbReference>
<reference evidence="3 4" key="1">
    <citation type="submission" date="2023-08" db="EMBL/GenBank/DDBJ databases">
        <title>The draft genome sequence of Paracraurococcus sp. LOR1-02.</title>
        <authorList>
            <person name="Kingkaew E."/>
            <person name="Tanasupawat S."/>
        </authorList>
    </citation>
    <scope>NUCLEOTIDE SEQUENCE [LARGE SCALE GENOMIC DNA]</scope>
    <source>
        <strain evidence="3 4">LOR1-02</strain>
    </source>
</reference>
<name>A0ABT9EA04_9PROT</name>
<proteinExistence type="inferred from homology"/>
<feature type="domain" description="Transglycosylase SLT" evidence="2">
    <location>
        <begin position="31"/>
        <end position="84"/>
    </location>
</feature>
<dbReference type="RefSeq" id="WP_305107893.1">
    <property type="nucleotide sequence ID" value="NZ_JAUTWS010000067.1"/>
</dbReference>
<organism evidence="3 4">
    <name type="scientific">Paracraurococcus lichenis</name>
    <dbReference type="NCBI Taxonomy" id="3064888"/>
    <lineage>
        <taxon>Bacteria</taxon>
        <taxon>Pseudomonadati</taxon>
        <taxon>Pseudomonadota</taxon>
        <taxon>Alphaproteobacteria</taxon>
        <taxon>Acetobacterales</taxon>
        <taxon>Roseomonadaceae</taxon>
        <taxon>Paracraurococcus</taxon>
    </lineage>
</organism>
<accession>A0ABT9EA04</accession>
<evidence type="ECO:0000256" key="1">
    <source>
        <dbReference type="ARBA" id="ARBA00009387"/>
    </source>
</evidence>
<dbReference type="Gene3D" id="1.10.530.10">
    <property type="match status" value="1"/>
</dbReference>
<sequence length="328" mass="33646">MPLPILPSESAATGRTEQLGRYTAGTEVISAIRSAAAATGIGFDTLAAKAAVESGFRPNAQARSSSARGLFQFVDQTWLDMVRRKGAEHGLGEEAAAITRGAGGRLTVADPALRSRILGLRDDPEISARMAGEYLRDISDSLTPTLGRRPDAAELYLGHFLGAGGARQALQALAANPAQPASAVLPEAAAANPMLFRAADGSPLTVSGFMEGIRTRLARAYAEIGATPPEGPVSFQSGTGDATQGLPTALAGVTGTSTPARVAHAAERAMTATLAKVFNRLGHSLGHGLVGHGPGRGLGYRQAARGASQALPPEVLAALRTDTRTARG</sequence>
<dbReference type="EMBL" id="JAUTWS010000067">
    <property type="protein sequence ID" value="MDO9713032.1"/>
    <property type="molecule type" value="Genomic_DNA"/>
</dbReference>
<dbReference type="Pfam" id="PF01464">
    <property type="entry name" value="SLT"/>
    <property type="match status" value="1"/>
</dbReference>